<dbReference type="Pfam" id="PF07944">
    <property type="entry name" value="Beta-AFase-like_GH127_cat"/>
    <property type="match status" value="1"/>
</dbReference>
<evidence type="ECO:0000313" key="3">
    <source>
        <dbReference type="EMBL" id="MDY0744150.1"/>
    </source>
</evidence>
<feature type="domain" description="Non-reducing end beta-L-arabinofuranosidase-like GH127 catalytic" evidence="1">
    <location>
        <begin position="40"/>
        <end position="380"/>
    </location>
</feature>
<name>A0ABU5DEH1_9BURK</name>
<gene>
    <name evidence="3" type="ORF">SNE35_06520</name>
</gene>
<evidence type="ECO:0000313" key="4">
    <source>
        <dbReference type="Proteomes" id="UP001285263"/>
    </source>
</evidence>
<comment type="caution">
    <text evidence="3">The sequence shown here is derived from an EMBL/GenBank/DDBJ whole genome shotgun (WGS) entry which is preliminary data.</text>
</comment>
<evidence type="ECO:0000259" key="2">
    <source>
        <dbReference type="Pfam" id="PF20736"/>
    </source>
</evidence>
<protein>
    <submittedName>
        <fullName evidence="3">Glycoside hydrolase family 127 protein</fullName>
    </submittedName>
</protein>
<dbReference type="EMBL" id="JAXCLA010000002">
    <property type="protein sequence ID" value="MDY0744150.1"/>
    <property type="molecule type" value="Genomic_DNA"/>
</dbReference>
<organism evidence="3 4">
    <name type="scientific">Roseateles agri</name>
    <dbReference type="NCBI Taxonomy" id="3098619"/>
    <lineage>
        <taxon>Bacteria</taxon>
        <taxon>Pseudomonadati</taxon>
        <taxon>Pseudomonadota</taxon>
        <taxon>Betaproteobacteria</taxon>
        <taxon>Burkholderiales</taxon>
        <taxon>Sphaerotilaceae</taxon>
        <taxon>Roseateles</taxon>
    </lineage>
</organism>
<feature type="domain" description="Non-reducing end beta-L-arabinofuranosidase-like GH127 middle" evidence="2">
    <location>
        <begin position="396"/>
        <end position="494"/>
    </location>
</feature>
<proteinExistence type="predicted"/>
<dbReference type="SUPFAM" id="SSF48208">
    <property type="entry name" value="Six-hairpin glycosidases"/>
    <property type="match status" value="1"/>
</dbReference>
<evidence type="ECO:0000259" key="1">
    <source>
        <dbReference type="Pfam" id="PF07944"/>
    </source>
</evidence>
<dbReference type="InterPro" id="IPR049046">
    <property type="entry name" value="Beta-AFase-like_GH127_middle"/>
</dbReference>
<dbReference type="Pfam" id="PF20736">
    <property type="entry name" value="Glyco_hydro127M"/>
    <property type="match status" value="1"/>
</dbReference>
<dbReference type="Gene3D" id="1.50.10.10">
    <property type="match status" value="1"/>
</dbReference>
<dbReference type="InterPro" id="IPR012341">
    <property type="entry name" value="6hp_glycosidase-like_sf"/>
</dbReference>
<keyword evidence="4" id="KW-1185">Reference proteome</keyword>
<dbReference type="GO" id="GO:0016787">
    <property type="term" value="F:hydrolase activity"/>
    <property type="evidence" value="ECO:0007669"/>
    <property type="project" value="UniProtKB-KW"/>
</dbReference>
<sequence>MMIKTELGGLLGRALEANRRGRLSTFITGPQSPAIAIFDPARVMQNLEGDWYGEHAGKWLSAAARAFARTQDLILGENLRRVAAYLIGRQDADGYLGTYAPERRFTVPQPPRPLSWNGEPALRTWDIWTHAYLMLGLLELHRAMPEPGYLDAARRIGDLCWRTLVQGGLNITTMGNHHGMSATVLLDPAADLYLATGEPRYLELAEAILAQANAHPELALLTKALAGTDAAEIATGKAYQLAWNLVGLAKLHKATGRAELKRAIEGLWANIREHHLSLGGGPFGGVANRSREVFNARGSFEPQAYIETCSTLAWIQLNRELLAITGEARYAEEIERSAYNDLLGALAPNGEDWCYYSFANGKRVHTTYWRCCKSSGAMALEELPPLAYAVTPAGALAVNLYGPSCVAATLPGAGLVKIEQHTRYPFAGLVCLRIADVERDGAKFALQLRVPSWAEGARLKLNGELSAVELKPGEHAQIERSWRKGDELCLELPMAIRTHRRVHQNTQESRAPDGSPVAQQVLYHAWLALTRGPLVYATPLIDGFKTEETIRLPEVADWLSELPAAPDAEGPEIEMRLGYRAPLKFSPYYRTGGREDGAWRLTWLSLAPEEAPKS</sequence>
<dbReference type="InterPro" id="IPR008928">
    <property type="entry name" value="6-hairpin_glycosidase_sf"/>
</dbReference>
<accession>A0ABU5DEH1</accession>
<dbReference type="Proteomes" id="UP001285263">
    <property type="component" value="Unassembled WGS sequence"/>
</dbReference>
<dbReference type="InterPro" id="IPR012878">
    <property type="entry name" value="Beta-AFase-like_GH127_cat"/>
</dbReference>
<dbReference type="PANTHER" id="PTHR43465:SF2">
    <property type="entry name" value="DUF1680 DOMAIN PROTEIN (AFU_ORTHOLOGUE AFUA_1G08910)"/>
    <property type="match status" value="1"/>
</dbReference>
<dbReference type="PANTHER" id="PTHR43465">
    <property type="entry name" value="DUF1680 DOMAIN PROTEIN (AFU_ORTHOLOGUE AFUA_1G08910)"/>
    <property type="match status" value="1"/>
</dbReference>
<reference evidence="3 4" key="1">
    <citation type="submission" date="2023-11" db="EMBL/GenBank/DDBJ databases">
        <title>Paucibacter sp. nov., isolated from fresh soil in Korea.</title>
        <authorList>
            <person name="Le N.T.T."/>
        </authorList>
    </citation>
    <scope>NUCLEOTIDE SEQUENCE [LARGE SCALE GENOMIC DNA]</scope>
    <source>
        <strain evidence="3 4">R3-3</strain>
    </source>
</reference>
<keyword evidence="3" id="KW-0378">Hydrolase</keyword>
<dbReference type="InterPro" id="IPR049174">
    <property type="entry name" value="Beta-AFase-like"/>
</dbReference>